<name>A0A3E4N5M7_9BACT</name>
<dbReference type="InterPro" id="IPR011990">
    <property type="entry name" value="TPR-like_helical_dom_sf"/>
</dbReference>
<dbReference type="PROSITE" id="PS51257">
    <property type="entry name" value="PROKAR_LIPOPROTEIN"/>
    <property type="match status" value="1"/>
</dbReference>
<protein>
    <submittedName>
        <fullName evidence="8">RagB/SusD family nutrient uptake outer membrane protein</fullName>
    </submittedName>
</protein>
<comment type="similarity">
    <text evidence="2">Belongs to the SusD family.</text>
</comment>
<dbReference type="Proteomes" id="UP000260862">
    <property type="component" value="Unassembled WGS sequence"/>
</dbReference>
<dbReference type="AlphaFoldDB" id="A0A3E4N5M7"/>
<feature type="domain" description="RagB/SusD" evidence="6">
    <location>
        <begin position="331"/>
        <end position="590"/>
    </location>
</feature>
<dbReference type="InterPro" id="IPR012944">
    <property type="entry name" value="SusD_RagB_dom"/>
</dbReference>
<evidence type="ECO:0000313" key="8">
    <source>
        <dbReference type="EMBL" id="RGK57492.1"/>
    </source>
</evidence>
<evidence type="ECO:0000256" key="4">
    <source>
        <dbReference type="ARBA" id="ARBA00023136"/>
    </source>
</evidence>
<dbReference type="SUPFAM" id="SSF48452">
    <property type="entry name" value="TPR-like"/>
    <property type="match status" value="1"/>
</dbReference>
<evidence type="ECO:0000256" key="1">
    <source>
        <dbReference type="ARBA" id="ARBA00004442"/>
    </source>
</evidence>
<keyword evidence="5" id="KW-0998">Cell outer membrane</keyword>
<dbReference type="Gene3D" id="1.25.40.390">
    <property type="match status" value="1"/>
</dbReference>
<dbReference type="Pfam" id="PF14322">
    <property type="entry name" value="SusD-like_3"/>
    <property type="match status" value="1"/>
</dbReference>
<evidence type="ECO:0000256" key="3">
    <source>
        <dbReference type="ARBA" id="ARBA00022729"/>
    </source>
</evidence>
<keyword evidence="9" id="KW-1185">Reference proteome</keyword>
<evidence type="ECO:0000256" key="5">
    <source>
        <dbReference type="ARBA" id="ARBA00023237"/>
    </source>
</evidence>
<feature type="domain" description="SusD-like N-terminal" evidence="7">
    <location>
        <begin position="48"/>
        <end position="205"/>
    </location>
</feature>
<proteinExistence type="inferred from homology"/>
<evidence type="ECO:0000256" key="2">
    <source>
        <dbReference type="ARBA" id="ARBA00006275"/>
    </source>
</evidence>
<dbReference type="RefSeq" id="WP_117670779.1">
    <property type="nucleotide sequence ID" value="NZ_CABOGR010000004.1"/>
</dbReference>
<dbReference type="GO" id="GO:0009279">
    <property type="term" value="C:cell outer membrane"/>
    <property type="evidence" value="ECO:0007669"/>
    <property type="project" value="UniProtKB-SubCell"/>
</dbReference>
<organism evidence="8 9">
    <name type="scientific">Phocaeicola plebeius</name>
    <dbReference type="NCBI Taxonomy" id="310297"/>
    <lineage>
        <taxon>Bacteria</taxon>
        <taxon>Pseudomonadati</taxon>
        <taxon>Bacteroidota</taxon>
        <taxon>Bacteroidia</taxon>
        <taxon>Bacteroidales</taxon>
        <taxon>Bacteroidaceae</taxon>
        <taxon>Phocaeicola</taxon>
    </lineage>
</organism>
<evidence type="ECO:0000313" key="9">
    <source>
        <dbReference type="Proteomes" id="UP000260862"/>
    </source>
</evidence>
<evidence type="ECO:0000259" key="6">
    <source>
        <dbReference type="Pfam" id="PF07980"/>
    </source>
</evidence>
<evidence type="ECO:0000259" key="7">
    <source>
        <dbReference type="Pfam" id="PF14322"/>
    </source>
</evidence>
<dbReference type="Pfam" id="PF07980">
    <property type="entry name" value="SusD_RagB"/>
    <property type="match status" value="1"/>
</dbReference>
<dbReference type="InterPro" id="IPR033985">
    <property type="entry name" value="SusD-like_N"/>
</dbReference>
<gene>
    <name evidence="8" type="ORF">DXD04_03105</name>
</gene>
<dbReference type="EMBL" id="QSQT01000004">
    <property type="protein sequence ID" value="RGK57492.1"/>
    <property type="molecule type" value="Genomic_DNA"/>
</dbReference>
<reference evidence="8 9" key="1">
    <citation type="submission" date="2018-08" db="EMBL/GenBank/DDBJ databases">
        <title>A genome reference for cultivated species of the human gut microbiota.</title>
        <authorList>
            <person name="Zou Y."/>
            <person name="Xue W."/>
            <person name="Luo G."/>
        </authorList>
    </citation>
    <scope>NUCLEOTIDE SEQUENCE [LARGE SCALE GENOMIC DNA]</scope>
    <source>
        <strain evidence="8 9">TF10-3AC</strain>
    </source>
</reference>
<keyword evidence="3" id="KW-0732">Signal</keyword>
<comment type="subcellular location">
    <subcellularLocation>
        <location evidence="1">Cell outer membrane</location>
    </subcellularLocation>
</comment>
<comment type="caution">
    <text evidence="8">The sequence shown here is derived from an EMBL/GenBank/DDBJ whole genome shotgun (WGS) entry which is preliminary data.</text>
</comment>
<sequence length="591" mass="66182">MKKILTVFVAAFLLVGCDDLFTPAIENNKQVSDGLEDPLYAEGILANAYTRNPYNSQSFNDVATDDAVTNQTSNSYLKMATGSWTSNNNPMDQWGSCKAAIHYINLFLTQVDQVSWVKDPVVNKMFCDRLKGEAYGLRAMFNFYMLQAHAGYTEDGRLMGVPIVEELEDETSNFNYPRNTFDECIQAIYDDVQRAEELLPLDYENISSDAEVPEVYRSEGANFSQYNIVFGNNFRSRMSGRIALAFRAKAALLAASPAFAEGSKGTWAEAADYNGEILDLIGGVAGLAAQGNTWYKNADEINSLTGGSNPQEMLWRNGKDATAYSLEQAQFPPSLYGSGQINPTQNLVDAFPMANGYPIDSPEAGYDDQNPYANRDPRLALYIVVNGTVMGTDGKTIDTSVDNTSNNDGLNKENGYSTRTGYYLRKHLREDVYLSSTTTTGQPHYSPRIRYTEIYLNYAEAANEAWGPTGTGLHGYSAYDVIKAIRQRAGIKDASGNDPYLESVKNDQAKMRDLIRNERRLELCFEGFRFWDLRRWNMDLNEPAKGIRISGGTYQVFNVESRTYNDFMRFGPIPYSEVVKFDALEQNKGWD</sequence>
<keyword evidence="4" id="KW-0472">Membrane</keyword>
<accession>A0A3E4N5M7</accession>